<dbReference type="InParanoid" id="A0A0C2ZFP3"/>
<dbReference type="Proteomes" id="UP000053989">
    <property type="component" value="Unassembled WGS sequence"/>
</dbReference>
<proteinExistence type="predicted"/>
<protein>
    <submittedName>
        <fullName evidence="1">Uncharacterized protein</fullName>
    </submittedName>
</protein>
<name>A0A0C2ZFP3_9AGAM</name>
<keyword evidence="2" id="KW-1185">Reference proteome</keyword>
<evidence type="ECO:0000313" key="1">
    <source>
        <dbReference type="EMBL" id="KIM60508.1"/>
    </source>
</evidence>
<accession>A0A0C2ZFP3</accession>
<dbReference type="EMBL" id="KN822061">
    <property type="protein sequence ID" value="KIM60508.1"/>
    <property type="molecule type" value="Genomic_DNA"/>
</dbReference>
<dbReference type="AlphaFoldDB" id="A0A0C2ZFP3"/>
<reference evidence="2" key="2">
    <citation type="submission" date="2015-01" db="EMBL/GenBank/DDBJ databases">
        <title>Evolutionary Origins and Diversification of the Mycorrhizal Mutualists.</title>
        <authorList>
            <consortium name="DOE Joint Genome Institute"/>
            <consortium name="Mycorrhizal Genomics Consortium"/>
            <person name="Kohler A."/>
            <person name="Kuo A."/>
            <person name="Nagy L.G."/>
            <person name="Floudas D."/>
            <person name="Copeland A."/>
            <person name="Barry K.W."/>
            <person name="Cichocki N."/>
            <person name="Veneault-Fourrey C."/>
            <person name="LaButti K."/>
            <person name="Lindquist E.A."/>
            <person name="Lipzen A."/>
            <person name="Lundell T."/>
            <person name="Morin E."/>
            <person name="Murat C."/>
            <person name="Riley R."/>
            <person name="Ohm R."/>
            <person name="Sun H."/>
            <person name="Tunlid A."/>
            <person name="Henrissat B."/>
            <person name="Grigoriev I.V."/>
            <person name="Hibbett D.S."/>
            <person name="Martin F."/>
        </authorList>
    </citation>
    <scope>NUCLEOTIDE SEQUENCE [LARGE SCALE GENOMIC DNA]</scope>
    <source>
        <strain evidence="2">Foug A</strain>
    </source>
</reference>
<organism evidence="1 2">
    <name type="scientific">Scleroderma citrinum Foug A</name>
    <dbReference type="NCBI Taxonomy" id="1036808"/>
    <lineage>
        <taxon>Eukaryota</taxon>
        <taxon>Fungi</taxon>
        <taxon>Dikarya</taxon>
        <taxon>Basidiomycota</taxon>
        <taxon>Agaricomycotina</taxon>
        <taxon>Agaricomycetes</taxon>
        <taxon>Agaricomycetidae</taxon>
        <taxon>Boletales</taxon>
        <taxon>Sclerodermatineae</taxon>
        <taxon>Sclerodermataceae</taxon>
        <taxon>Scleroderma</taxon>
    </lineage>
</organism>
<dbReference type="OrthoDB" id="3168922at2759"/>
<sequence>MATPHCQLVRALANATPRRVVPTARISAAIMPSVELAGDKCARLSPPKIFDVFDAPVRLGESNKQLGRLQTGSLSAFASPATQRDRQKSSYHEIWQSHTTLPPPIVFDGPARPPHLPPHILEKRHQLRRKVSSVSAKKMSTAVFSPESEILCEIFDGPCRITRYQYHAKPNERSSSHPYVGITLCISGAVFWLASQERLSLQQ</sequence>
<gene>
    <name evidence="1" type="ORF">SCLCIDRAFT_943898</name>
</gene>
<evidence type="ECO:0000313" key="2">
    <source>
        <dbReference type="Proteomes" id="UP000053989"/>
    </source>
</evidence>
<dbReference type="HOGENOM" id="CLU_111654_0_0_1"/>
<reference evidence="1 2" key="1">
    <citation type="submission" date="2014-04" db="EMBL/GenBank/DDBJ databases">
        <authorList>
            <consortium name="DOE Joint Genome Institute"/>
            <person name="Kuo A."/>
            <person name="Kohler A."/>
            <person name="Nagy L.G."/>
            <person name="Floudas D."/>
            <person name="Copeland A."/>
            <person name="Barry K.W."/>
            <person name="Cichocki N."/>
            <person name="Veneault-Fourrey C."/>
            <person name="LaButti K."/>
            <person name="Lindquist E.A."/>
            <person name="Lipzen A."/>
            <person name="Lundell T."/>
            <person name="Morin E."/>
            <person name="Murat C."/>
            <person name="Sun H."/>
            <person name="Tunlid A."/>
            <person name="Henrissat B."/>
            <person name="Grigoriev I.V."/>
            <person name="Hibbett D.S."/>
            <person name="Martin F."/>
            <person name="Nordberg H.P."/>
            <person name="Cantor M.N."/>
            <person name="Hua S.X."/>
        </authorList>
    </citation>
    <scope>NUCLEOTIDE SEQUENCE [LARGE SCALE GENOMIC DNA]</scope>
    <source>
        <strain evidence="1 2">Foug A</strain>
    </source>
</reference>